<dbReference type="OMA" id="ERRWCLH"/>
<feature type="compositionally biased region" description="Basic and acidic residues" evidence="1">
    <location>
        <begin position="239"/>
        <end position="250"/>
    </location>
</feature>
<dbReference type="OrthoDB" id="7864211at2759"/>
<feature type="compositionally biased region" description="Acidic residues" evidence="1">
    <location>
        <begin position="270"/>
        <end position="279"/>
    </location>
</feature>
<feature type="compositionally biased region" description="Basic residues" evidence="1">
    <location>
        <begin position="442"/>
        <end position="455"/>
    </location>
</feature>
<sequence>MPIYCSPSCGQPVSQILRLLNCERETEPAKKCKRLSPVWNSEERRWCLHNGSMLRKLAGIVRKPLHQVCSFMFELTMKKFGEITNPKCSRWTYCRVPLVRPDTCALYDGIYDRQGNLRPVFHPYILHLVVSILRHYLNLPCAMEKPPSKRPEYEMFASRKGTTCKDFFKPRRKRGKRFGKGGRGGRGGSGSGGGGGGGGGGAGGGGGGDDDDDDDGFDDDALADLNDFLNNSTFGDEFGDGRYGDDRDGLGRGGKGGKGGKDGKGHGGDSDSDDDDDDGGAGGSDGAKMKKNIADISDLYSSIVETKRIVKKKPKPPKRKPFRGAGRKYMGVILPVLMHEPFDDTKPWTWIRRHPIQERVLEGTTLGRAKIHKYKRETLEVQYIKARQKNSVRSLYGVKDHPSIISYDLFGKGERPKKAPPLVKPFNYKKLLDRPDVANMSRRNKSQTKAAPKAK</sequence>
<reference evidence="2 3" key="1">
    <citation type="journal article" date="2019" name="J. Hered.">
        <title>An Improved Genome Assembly for Drosophila navojoa, the Basal Species in the mojavensis Cluster.</title>
        <authorList>
            <person name="Vanderlinde T."/>
            <person name="Dupim E.G."/>
            <person name="Nazario-Yepiz N.O."/>
            <person name="Carvalho A.B."/>
        </authorList>
    </citation>
    <scope>NUCLEOTIDE SEQUENCE [LARGE SCALE GENOMIC DNA]</scope>
    <source>
        <strain evidence="2">Navoj_Jal97</strain>
        <tissue evidence="2">Whole organism</tissue>
    </source>
</reference>
<evidence type="ECO:0000313" key="3">
    <source>
        <dbReference type="Proteomes" id="UP000295192"/>
    </source>
</evidence>
<feature type="region of interest" description="Disordered" evidence="1">
    <location>
        <begin position="172"/>
        <end position="222"/>
    </location>
</feature>
<feature type="compositionally biased region" description="Gly residues" evidence="1">
    <location>
        <begin position="181"/>
        <end position="207"/>
    </location>
</feature>
<dbReference type="InterPro" id="IPR031958">
    <property type="entry name" value="DUF4778"/>
</dbReference>
<proteinExistence type="predicted"/>
<dbReference type="AlphaFoldDB" id="A0A484B8B4"/>
<dbReference type="Pfam" id="PF16008">
    <property type="entry name" value="DUF4778"/>
    <property type="match status" value="1"/>
</dbReference>
<keyword evidence="3" id="KW-1185">Reference proteome</keyword>
<feature type="region of interest" description="Disordered" evidence="1">
    <location>
        <begin position="434"/>
        <end position="455"/>
    </location>
</feature>
<feature type="compositionally biased region" description="Acidic residues" evidence="1">
    <location>
        <begin position="208"/>
        <end position="222"/>
    </location>
</feature>
<evidence type="ECO:0000313" key="2">
    <source>
        <dbReference type="EMBL" id="TDG45117.1"/>
    </source>
</evidence>
<evidence type="ECO:0000256" key="1">
    <source>
        <dbReference type="SAM" id="MobiDB-lite"/>
    </source>
</evidence>
<dbReference type="EMBL" id="LSRL02000085">
    <property type="protein sequence ID" value="TDG45117.1"/>
    <property type="molecule type" value="Genomic_DNA"/>
</dbReference>
<gene>
    <name evidence="2" type="ORF">AWZ03_008455</name>
</gene>
<organism evidence="2 3">
    <name type="scientific">Drosophila navojoa</name>
    <name type="common">Fruit fly</name>
    <dbReference type="NCBI Taxonomy" id="7232"/>
    <lineage>
        <taxon>Eukaryota</taxon>
        <taxon>Metazoa</taxon>
        <taxon>Ecdysozoa</taxon>
        <taxon>Arthropoda</taxon>
        <taxon>Hexapoda</taxon>
        <taxon>Insecta</taxon>
        <taxon>Pterygota</taxon>
        <taxon>Neoptera</taxon>
        <taxon>Endopterygota</taxon>
        <taxon>Diptera</taxon>
        <taxon>Brachycera</taxon>
        <taxon>Muscomorpha</taxon>
        <taxon>Ephydroidea</taxon>
        <taxon>Drosophilidae</taxon>
        <taxon>Drosophila</taxon>
    </lineage>
</organism>
<feature type="compositionally biased region" description="Basic and acidic residues" evidence="1">
    <location>
        <begin position="259"/>
        <end position="269"/>
    </location>
</feature>
<accession>A0A484B8B4</accession>
<dbReference type="STRING" id="7232.A0A484B8B4"/>
<feature type="region of interest" description="Disordered" evidence="1">
    <location>
        <begin position="236"/>
        <end position="288"/>
    </location>
</feature>
<name>A0A484B8B4_DRONA</name>
<comment type="caution">
    <text evidence="2">The sequence shown here is derived from an EMBL/GenBank/DDBJ whole genome shotgun (WGS) entry which is preliminary data.</text>
</comment>
<dbReference type="Proteomes" id="UP000295192">
    <property type="component" value="Unassembled WGS sequence"/>
</dbReference>
<protein>
    <submittedName>
        <fullName evidence="2">Uncharacterized protein</fullName>
    </submittedName>
</protein>